<evidence type="ECO:0000313" key="4">
    <source>
        <dbReference type="Proteomes" id="UP000188937"/>
    </source>
</evidence>
<proteinExistence type="predicted"/>
<accession>A0A1U9KEF4</accession>
<feature type="transmembrane region" description="Helical" evidence="2">
    <location>
        <begin position="143"/>
        <end position="165"/>
    </location>
</feature>
<organism evidence="3 4">
    <name type="scientific">Acetobacter aceti</name>
    <dbReference type="NCBI Taxonomy" id="435"/>
    <lineage>
        <taxon>Bacteria</taxon>
        <taxon>Pseudomonadati</taxon>
        <taxon>Pseudomonadota</taxon>
        <taxon>Alphaproteobacteria</taxon>
        <taxon>Acetobacterales</taxon>
        <taxon>Acetobacteraceae</taxon>
        <taxon>Acetobacter</taxon>
        <taxon>Acetobacter subgen. Acetobacter</taxon>
    </lineage>
</organism>
<evidence type="ECO:0000313" key="3">
    <source>
        <dbReference type="EMBL" id="AQS84193.1"/>
    </source>
</evidence>
<keyword evidence="2" id="KW-0812">Transmembrane</keyword>
<dbReference type="Proteomes" id="UP000188937">
    <property type="component" value="Chromosome"/>
</dbReference>
<keyword evidence="2" id="KW-1133">Transmembrane helix</keyword>
<dbReference type="OrthoDB" id="7226281at2"/>
<evidence type="ECO:0000256" key="1">
    <source>
        <dbReference type="SAM" id="MobiDB-lite"/>
    </source>
</evidence>
<dbReference type="EMBL" id="CP014692">
    <property type="protein sequence ID" value="AQS84193.1"/>
    <property type="molecule type" value="Genomic_DNA"/>
</dbReference>
<dbReference type="RefSeq" id="WP_077812235.1">
    <property type="nucleotide sequence ID" value="NZ_CP014692.1"/>
</dbReference>
<evidence type="ECO:0000256" key="2">
    <source>
        <dbReference type="SAM" id="Phobius"/>
    </source>
</evidence>
<gene>
    <name evidence="3" type="ORF">A0U92_04735</name>
</gene>
<feature type="transmembrane region" description="Helical" evidence="2">
    <location>
        <begin position="256"/>
        <end position="277"/>
    </location>
</feature>
<dbReference type="AlphaFoldDB" id="A0A1U9KEF4"/>
<reference evidence="3 4" key="1">
    <citation type="submission" date="2016-03" db="EMBL/GenBank/DDBJ databases">
        <title>Acetic acid bacteria sequencing.</title>
        <authorList>
            <person name="Brandt J."/>
            <person name="Jakob F."/>
            <person name="Vogel R.F."/>
        </authorList>
    </citation>
    <scope>NUCLEOTIDE SEQUENCE [LARGE SCALE GENOMIC DNA]</scope>
    <source>
        <strain evidence="3 4">TMW2.1153</strain>
    </source>
</reference>
<dbReference type="STRING" id="435.A0U92_04735"/>
<feature type="transmembrane region" description="Helical" evidence="2">
    <location>
        <begin position="110"/>
        <end position="131"/>
    </location>
</feature>
<name>A0A1U9KEF4_ACEAC</name>
<feature type="region of interest" description="Disordered" evidence="1">
    <location>
        <begin position="323"/>
        <end position="344"/>
    </location>
</feature>
<protein>
    <recommendedName>
        <fullName evidence="5">Formate hydrogenlyase subunit 4</fullName>
    </recommendedName>
</protein>
<evidence type="ECO:0008006" key="5">
    <source>
        <dbReference type="Google" id="ProtNLM"/>
    </source>
</evidence>
<dbReference type="KEGG" id="aace:A0U92_04735"/>
<keyword evidence="4" id="KW-1185">Reference proteome</keyword>
<keyword evidence="2" id="KW-0472">Membrane</keyword>
<feature type="transmembrane region" description="Helical" evidence="2">
    <location>
        <begin position="185"/>
        <end position="202"/>
    </location>
</feature>
<feature type="transmembrane region" description="Helical" evidence="2">
    <location>
        <begin position="6"/>
        <end position="28"/>
    </location>
</feature>
<feature type="transmembrane region" description="Helical" evidence="2">
    <location>
        <begin position="79"/>
        <end position="98"/>
    </location>
</feature>
<sequence length="344" mass="35664">MTILQIILSVLLTVLQLALVVLVAPLLSGFRSFISARMTGVPASPVLRRWFVIGREWRAAPPLKQSDAPPLVEGTITEIAAPLSLAAAVCAALLVPAFTQGLLTHSWSDLLLVGLLLVLARFIALLPGLAQPAERATFAFGRAAALALVLPCLFLLVALLFSAGATTGLAAVLTGLVHANPFVEGAPFVLAGAAILAAVDPVEKSDIAGQGSDGALLMMSRDITALTWLTLAGDLMWPGSLAAVASSPTVPGGCGALLLGVLCWLLRSFLLSVILATGRAFALGDLAGVRLRAASALLLAVLALQLMTASRLMPPIGVIPEESRVSDRTPAAHPAPRRTDIEKR</sequence>